<dbReference type="PANTHER" id="PTHR28657:SF5">
    <property type="entry name" value="INDOLEAMINE 2,3-DIOXYGENASE"/>
    <property type="match status" value="1"/>
</dbReference>
<comment type="similarity">
    <text evidence="1">Belongs to the indoleamine 2,3-dioxygenase family.</text>
</comment>
<dbReference type="GO" id="GO:0019441">
    <property type="term" value="P:L-tryptophan catabolic process to kynurenine"/>
    <property type="evidence" value="ECO:0007669"/>
    <property type="project" value="InterPro"/>
</dbReference>
<gene>
    <name evidence="6" type="ORF">HK100_002061</name>
</gene>
<dbReference type="InterPro" id="IPR000898">
    <property type="entry name" value="Indolamine_dOase"/>
</dbReference>
<dbReference type="SUPFAM" id="SSF140959">
    <property type="entry name" value="Indolic compounds 2,3-dioxygenase-like"/>
    <property type="match status" value="1"/>
</dbReference>
<dbReference type="InterPro" id="IPR037217">
    <property type="entry name" value="Trp/Indoleamine_2_3_dOase-like"/>
</dbReference>
<keyword evidence="3 4" id="KW-0408">Iron</keyword>
<dbReference type="PANTHER" id="PTHR28657">
    <property type="entry name" value="INDOLEAMINE 2,3-DIOXYGENASE"/>
    <property type="match status" value="1"/>
</dbReference>
<dbReference type="GO" id="GO:0005737">
    <property type="term" value="C:cytoplasm"/>
    <property type="evidence" value="ECO:0007669"/>
    <property type="project" value="TreeGrafter"/>
</dbReference>
<keyword evidence="7" id="KW-1185">Reference proteome</keyword>
<evidence type="ECO:0000256" key="3">
    <source>
        <dbReference type="ARBA" id="ARBA00023004"/>
    </source>
</evidence>
<dbReference type="GO" id="GO:0046872">
    <property type="term" value="F:metal ion binding"/>
    <property type="evidence" value="ECO:0007669"/>
    <property type="project" value="UniProtKB-KW"/>
</dbReference>
<evidence type="ECO:0000256" key="2">
    <source>
        <dbReference type="ARBA" id="ARBA00022723"/>
    </source>
</evidence>
<accession>A0AAD5SWB7</accession>
<dbReference type="AlphaFoldDB" id="A0AAD5SWB7"/>
<evidence type="ECO:0000313" key="6">
    <source>
        <dbReference type="EMBL" id="KAJ3113198.1"/>
    </source>
</evidence>
<name>A0AAD5SWB7_9FUNG</name>
<dbReference type="GO" id="GO:0020037">
    <property type="term" value="F:heme binding"/>
    <property type="evidence" value="ECO:0007669"/>
    <property type="project" value="InterPro"/>
</dbReference>
<protein>
    <recommendedName>
        <fullName evidence="8">Indoleamine 2,3-dioxygenase</fullName>
    </recommendedName>
</protein>
<dbReference type="EMBL" id="JADGJH010001468">
    <property type="protein sequence ID" value="KAJ3113198.1"/>
    <property type="molecule type" value="Genomic_DNA"/>
</dbReference>
<evidence type="ECO:0000313" key="7">
    <source>
        <dbReference type="Proteomes" id="UP001211907"/>
    </source>
</evidence>
<keyword evidence="4" id="KW-0349">Heme</keyword>
<evidence type="ECO:0000256" key="4">
    <source>
        <dbReference type="PIRSR" id="PIRSR600898-1"/>
    </source>
</evidence>
<dbReference type="Pfam" id="PF01231">
    <property type="entry name" value="IDO"/>
    <property type="match status" value="1"/>
</dbReference>
<dbReference type="GO" id="GO:0034354">
    <property type="term" value="P:'de novo' NAD+ biosynthetic process from L-tryptophan"/>
    <property type="evidence" value="ECO:0007669"/>
    <property type="project" value="TreeGrafter"/>
</dbReference>
<feature type="region of interest" description="Disordered" evidence="5">
    <location>
        <begin position="447"/>
        <end position="479"/>
    </location>
</feature>
<reference evidence="6" key="1">
    <citation type="submission" date="2020-05" db="EMBL/GenBank/DDBJ databases">
        <title>Phylogenomic resolution of chytrid fungi.</title>
        <authorList>
            <person name="Stajich J.E."/>
            <person name="Amses K."/>
            <person name="Simmons R."/>
            <person name="Seto K."/>
            <person name="Myers J."/>
            <person name="Bonds A."/>
            <person name="Quandt C.A."/>
            <person name="Barry K."/>
            <person name="Liu P."/>
            <person name="Grigoriev I."/>
            <person name="Longcore J.E."/>
            <person name="James T.Y."/>
        </authorList>
    </citation>
    <scope>NUCLEOTIDE SEQUENCE</scope>
    <source>
        <strain evidence="6">JEL0513</strain>
    </source>
</reference>
<dbReference type="Proteomes" id="UP001211907">
    <property type="component" value="Unassembled WGS sequence"/>
</dbReference>
<dbReference type="GO" id="GO:0033754">
    <property type="term" value="F:indoleamine 2,3-dioxygenase activity"/>
    <property type="evidence" value="ECO:0007669"/>
    <property type="project" value="TreeGrafter"/>
</dbReference>
<evidence type="ECO:0000256" key="5">
    <source>
        <dbReference type="SAM" id="MobiDB-lite"/>
    </source>
</evidence>
<evidence type="ECO:0000256" key="1">
    <source>
        <dbReference type="ARBA" id="ARBA00007119"/>
    </source>
</evidence>
<proteinExistence type="inferred from homology"/>
<organism evidence="6 7">
    <name type="scientific">Physocladia obscura</name>
    <dbReference type="NCBI Taxonomy" id="109957"/>
    <lineage>
        <taxon>Eukaryota</taxon>
        <taxon>Fungi</taxon>
        <taxon>Fungi incertae sedis</taxon>
        <taxon>Chytridiomycota</taxon>
        <taxon>Chytridiomycota incertae sedis</taxon>
        <taxon>Chytridiomycetes</taxon>
        <taxon>Chytridiales</taxon>
        <taxon>Chytriomycetaceae</taxon>
        <taxon>Physocladia</taxon>
    </lineage>
</organism>
<feature type="binding site" description="proximal binding residue" evidence="4">
    <location>
        <position position="389"/>
    </location>
    <ligand>
        <name>heme b</name>
        <dbReference type="ChEBI" id="CHEBI:60344"/>
    </ligand>
    <ligandPart>
        <name>Fe</name>
        <dbReference type="ChEBI" id="CHEBI:18248"/>
    </ligandPart>
</feature>
<dbReference type="Gene3D" id="1.20.58.480">
    <property type="match status" value="1"/>
</dbReference>
<sequence length="479" mass="51697">MTGRTRDREVEIPRLEDYGISRTTGFLPSGAEGPPLQRLPGAYFEAWEALLDSLQGQLLAGQLRRRVRQLPELAASEATLGSGARTWQRAYLVLSFLAQAYVWGKNEAPCEVLPRAVAVPLVAVCRRLRLPPIVSYAAVELYNYRALDTAPLTLANLSVMHTFSGGMDEAWFFIVSVAIEARGAAALVAVVDALAAVRDDSHAALEDALASLQASVAALTALLVRMYDKNDPYVFFNRVRPYMNGWQHAEDLPNGVLFEGVLADAGANTNIPNGRVTPEGTYGKYAGASAGQSALIHVLDVALGIVHLPTANQPTSPSSASTPSKPVNFILEMRNYMPGQHSDFIDAVANSYSIRDYIESLPPNKPSSIKATTFFNNCVQEMKKFRSEHIKMVSVYIVSQANKRKDVGNAGVSAEVQSERLQNGLLARGTGGTNLIPFLKQARNETGDATISTTTTTTSANKTVTNRTNSSSSSSSTDV</sequence>
<evidence type="ECO:0008006" key="8">
    <source>
        <dbReference type="Google" id="ProtNLM"/>
    </source>
</evidence>
<comment type="caution">
    <text evidence="6">The sequence shown here is derived from an EMBL/GenBank/DDBJ whole genome shotgun (WGS) entry which is preliminary data.</text>
</comment>
<keyword evidence="2 4" id="KW-0479">Metal-binding</keyword>